<accession>A0A0E9PTL0</accession>
<evidence type="ECO:0000313" key="1">
    <source>
        <dbReference type="EMBL" id="JAH07966.1"/>
    </source>
</evidence>
<sequence length="34" mass="3712">MGRTAPFTECFHAGICSGLFFSIHHFSHSCTGPQ</sequence>
<reference evidence="1" key="2">
    <citation type="journal article" date="2015" name="Fish Shellfish Immunol.">
        <title>Early steps in the European eel (Anguilla anguilla)-Vibrio vulnificus interaction in the gills: Role of the RtxA13 toxin.</title>
        <authorList>
            <person name="Callol A."/>
            <person name="Pajuelo D."/>
            <person name="Ebbesson L."/>
            <person name="Teles M."/>
            <person name="MacKenzie S."/>
            <person name="Amaro C."/>
        </authorList>
    </citation>
    <scope>NUCLEOTIDE SEQUENCE</scope>
</reference>
<reference evidence="1" key="1">
    <citation type="submission" date="2014-11" db="EMBL/GenBank/DDBJ databases">
        <authorList>
            <person name="Amaro Gonzalez C."/>
        </authorList>
    </citation>
    <scope>NUCLEOTIDE SEQUENCE</scope>
</reference>
<protein>
    <submittedName>
        <fullName evidence="1">Uncharacterized protein</fullName>
    </submittedName>
</protein>
<dbReference type="EMBL" id="GBXM01100611">
    <property type="protein sequence ID" value="JAH07966.1"/>
    <property type="molecule type" value="Transcribed_RNA"/>
</dbReference>
<dbReference type="AlphaFoldDB" id="A0A0E9PTL0"/>
<organism evidence="1">
    <name type="scientific">Anguilla anguilla</name>
    <name type="common">European freshwater eel</name>
    <name type="synonym">Muraena anguilla</name>
    <dbReference type="NCBI Taxonomy" id="7936"/>
    <lineage>
        <taxon>Eukaryota</taxon>
        <taxon>Metazoa</taxon>
        <taxon>Chordata</taxon>
        <taxon>Craniata</taxon>
        <taxon>Vertebrata</taxon>
        <taxon>Euteleostomi</taxon>
        <taxon>Actinopterygii</taxon>
        <taxon>Neopterygii</taxon>
        <taxon>Teleostei</taxon>
        <taxon>Anguilliformes</taxon>
        <taxon>Anguillidae</taxon>
        <taxon>Anguilla</taxon>
    </lineage>
</organism>
<name>A0A0E9PTL0_ANGAN</name>
<proteinExistence type="predicted"/>